<feature type="transmembrane region" description="Helical" evidence="7">
    <location>
        <begin position="380"/>
        <end position="400"/>
    </location>
</feature>
<keyword evidence="5 7" id="KW-0472">Membrane</keyword>
<dbReference type="PANTHER" id="PTHR10383:SF9">
    <property type="entry name" value="SERINE INCORPORATOR, ISOFORM F"/>
    <property type="match status" value="1"/>
</dbReference>
<dbReference type="PANTHER" id="PTHR10383">
    <property type="entry name" value="SERINE INCORPORATOR"/>
    <property type="match status" value="1"/>
</dbReference>
<sequence>MGAVLQTAGAAELAAELTCCACSSVCGLVTRDSATRAKFRYCSFLLFATVTCIILLIPGLRFKLDKIPGFCSKVVSSDTCDKFVGFAAVYRILTALALFHFVLSILTIKVTRIKSFRAKFNNGLWFFKMGLIFALTILLFSIPKKAGIFRIWMYVSMTAGFVFIMFQIMLIIDFGHSWSLSWAEKLESGHAKFWYAAMAFVTLFMFSLSCGALITFYIYFTHAPDIRKCHANVFYISFVGLQCFLAVLISVTPSVQQELTGAGLLQSSVVVLYTMYLTWNTLSSEPDSTCNPLGSIILEYDSLTGVSGEAIFGCTITLILLVFACSVRANTSHLGKYGLALAESEDFAMATYKEDKSRANVEKSLETGGKEVFLHEYVGYNYSFFHMVMSVGSLYILMILTNWHSPEENSDLQRLVKNWASVWVQMASSFVCCLIYVWFLVTPLVKRVWGPTFGIILENEYYKDDLNKDEATIILKSYQTNSKKDSVVAPFNNKPDAEDKLYCIDTQPRKFSQLKNSLSDQSLKEEIKPNTKNTFNAVTVNSKKSRVKRVDSTELNNSEISSKPKLTAQLNKYQDLENTKSIEHQKNPGSSIKAAAEKWSENLKDYIDSEKESISSYTSRNTKTVHRKLKKLTRDQADQPQNVKLIKKSFKSSTESLYKELDKRKVTKPELKSTKHLVDKNTETSIQDESSLVPNVFKTVEQDPETAQEILKLQWKILRTQAKVVKVQERIIKLQESNKTIGSYSPQGDHSKQMKTVSKSEHG</sequence>
<feature type="transmembrane region" description="Helical" evidence="7">
    <location>
        <begin position="193"/>
        <end position="220"/>
    </location>
</feature>
<keyword evidence="3 7" id="KW-0812">Transmembrane</keyword>
<evidence type="ECO:0000256" key="2">
    <source>
        <dbReference type="ARBA" id="ARBA00006665"/>
    </source>
</evidence>
<dbReference type="GeneID" id="100206588"/>
<gene>
    <name evidence="9" type="primary">LOC100206588</name>
</gene>
<feature type="compositionally biased region" description="Polar residues" evidence="6">
    <location>
        <begin position="738"/>
        <end position="748"/>
    </location>
</feature>
<name>A0ABM4CGV2_HYDVU</name>
<evidence type="ECO:0000256" key="7">
    <source>
        <dbReference type="SAM" id="Phobius"/>
    </source>
</evidence>
<evidence type="ECO:0000256" key="3">
    <source>
        <dbReference type="ARBA" id="ARBA00022692"/>
    </source>
</evidence>
<feature type="transmembrane region" description="Helical" evidence="7">
    <location>
        <begin position="420"/>
        <end position="441"/>
    </location>
</feature>
<accession>A0ABM4CGV2</accession>
<comment type="subcellular location">
    <subcellularLocation>
        <location evidence="1">Membrane</location>
        <topology evidence="1">Multi-pass membrane protein</topology>
    </subcellularLocation>
</comment>
<dbReference type="InterPro" id="IPR005016">
    <property type="entry name" value="TDE1/TMS"/>
</dbReference>
<evidence type="ECO:0000256" key="1">
    <source>
        <dbReference type="ARBA" id="ARBA00004141"/>
    </source>
</evidence>
<dbReference type="Pfam" id="PF03348">
    <property type="entry name" value="Serinc"/>
    <property type="match status" value="1"/>
</dbReference>
<keyword evidence="4 7" id="KW-1133">Transmembrane helix</keyword>
<evidence type="ECO:0000256" key="6">
    <source>
        <dbReference type="SAM" id="MobiDB-lite"/>
    </source>
</evidence>
<dbReference type="Proteomes" id="UP001652625">
    <property type="component" value="Chromosome 09"/>
</dbReference>
<feature type="transmembrane region" description="Helical" evidence="7">
    <location>
        <begin position="123"/>
        <end position="142"/>
    </location>
</feature>
<reference evidence="9" key="1">
    <citation type="submission" date="2025-08" db="UniProtKB">
        <authorList>
            <consortium name="RefSeq"/>
        </authorList>
    </citation>
    <scope>IDENTIFICATION</scope>
</reference>
<evidence type="ECO:0000313" key="9">
    <source>
        <dbReference type="RefSeq" id="XP_065660947.1"/>
    </source>
</evidence>
<evidence type="ECO:0000256" key="4">
    <source>
        <dbReference type="ARBA" id="ARBA00022989"/>
    </source>
</evidence>
<comment type="similarity">
    <text evidence="2">Belongs to the TDE1 family.</text>
</comment>
<keyword evidence="8" id="KW-1185">Reference proteome</keyword>
<feature type="transmembrane region" description="Helical" evidence="7">
    <location>
        <begin position="41"/>
        <end position="60"/>
    </location>
</feature>
<feature type="transmembrane region" description="Helical" evidence="7">
    <location>
        <begin position="148"/>
        <end position="172"/>
    </location>
</feature>
<evidence type="ECO:0000313" key="8">
    <source>
        <dbReference type="Proteomes" id="UP001652625"/>
    </source>
</evidence>
<feature type="region of interest" description="Disordered" evidence="6">
    <location>
        <begin position="738"/>
        <end position="763"/>
    </location>
</feature>
<proteinExistence type="inferred from homology"/>
<protein>
    <submittedName>
        <fullName evidence="9">Probable serine incorporator</fullName>
    </submittedName>
</protein>
<evidence type="ECO:0000256" key="5">
    <source>
        <dbReference type="ARBA" id="ARBA00023136"/>
    </source>
</evidence>
<dbReference type="RefSeq" id="XP_065660947.1">
    <property type="nucleotide sequence ID" value="XM_065804875.1"/>
</dbReference>
<feature type="transmembrane region" description="Helical" evidence="7">
    <location>
        <begin position="310"/>
        <end position="329"/>
    </location>
</feature>
<feature type="transmembrane region" description="Helical" evidence="7">
    <location>
        <begin position="88"/>
        <end position="111"/>
    </location>
</feature>
<organism evidence="8 9">
    <name type="scientific">Hydra vulgaris</name>
    <name type="common">Hydra</name>
    <name type="synonym">Hydra attenuata</name>
    <dbReference type="NCBI Taxonomy" id="6087"/>
    <lineage>
        <taxon>Eukaryota</taxon>
        <taxon>Metazoa</taxon>
        <taxon>Cnidaria</taxon>
        <taxon>Hydrozoa</taxon>
        <taxon>Hydroidolina</taxon>
        <taxon>Anthoathecata</taxon>
        <taxon>Aplanulata</taxon>
        <taxon>Hydridae</taxon>
        <taxon>Hydra</taxon>
    </lineage>
</organism>
<feature type="transmembrane region" description="Helical" evidence="7">
    <location>
        <begin position="232"/>
        <end position="252"/>
    </location>
</feature>